<dbReference type="PANTHER" id="PTHR11927:SF9">
    <property type="entry name" value="L-FUCOSYLTRANSFERASE"/>
    <property type="match status" value="1"/>
</dbReference>
<evidence type="ECO:0000256" key="2">
    <source>
        <dbReference type="ARBA" id="ARBA00022679"/>
    </source>
</evidence>
<reference evidence="3" key="1">
    <citation type="journal article" date="2020" name="Nature">
        <title>Giant virus diversity and host interactions through global metagenomics.</title>
        <authorList>
            <person name="Schulz F."/>
            <person name="Roux S."/>
            <person name="Paez-Espino D."/>
            <person name="Jungbluth S."/>
            <person name="Walsh D.A."/>
            <person name="Denef V.J."/>
            <person name="McMahon K.D."/>
            <person name="Konstantinidis K.T."/>
            <person name="Eloe-Fadrosh E.A."/>
            <person name="Kyrpides N.C."/>
            <person name="Woyke T."/>
        </authorList>
    </citation>
    <scope>NUCLEOTIDE SEQUENCE</scope>
    <source>
        <strain evidence="3">GVMAG-S-3300013014-136</strain>
    </source>
</reference>
<dbReference type="PANTHER" id="PTHR11927">
    <property type="entry name" value="GALACTOSIDE 2-L-FUCOSYLTRANSFERASE"/>
    <property type="match status" value="1"/>
</dbReference>
<sequence length="283" mass="32861">MSSGFITCTLSGGIGNQLFQIAHAFSLSKALNLELMLSFNQFSGCGQGSHPSKYYSSFYNKLNVINKLLPVSTYVQEAFFTYDPKIKAQLEKVVESNKNAGINLSGNFQSEFYFLSHRNEIKNLFIPSGGVENFLKHQYPTVFQKFIKLFSTENLDDRCYIGVRRGDFMENANFHLPCGIEYYKEAIEKIGNDKQFYIATDDIDWCKTNFKGDNFVFFELTDDLPQLLLAMLFKFFIISNSTFHWWGSYLSLYNDKRVIAPDRWINQYGYESVYREDMEILTR</sequence>
<keyword evidence="1" id="KW-0328">Glycosyltransferase</keyword>
<dbReference type="Pfam" id="PF01531">
    <property type="entry name" value="Glyco_transf_11"/>
    <property type="match status" value="1"/>
</dbReference>
<dbReference type="CDD" id="cd11301">
    <property type="entry name" value="Fut1_Fut2_like"/>
    <property type="match status" value="1"/>
</dbReference>
<dbReference type="EMBL" id="MN740961">
    <property type="protein sequence ID" value="QHU20037.1"/>
    <property type="molecule type" value="Genomic_DNA"/>
</dbReference>
<organism evidence="3">
    <name type="scientific">viral metagenome</name>
    <dbReference type="NCBI Taxonomy" id="1070528"/>
    <lineage>
        <taxon>unclassified sequences</taxon>
        <taxon>metagenomes</taxon>
        <taxon>organismal metagenomes</taxon>
    </lineage>
</organism>
<dbReference type="GO" id="GO:0008107">
    <property type="term" value="F:galactoside 2-alpha-L-fucosyltransferase activity"/>
    <property type="evidence" value="ECO:0007669"/>
    <property type="project" value="InterPro"/>
</dbReference>
<protein>
    <recommendedName>
        <fullName evidence="4">Glycosyltransferase</fullName>
    </recommendedName>
</protein>
<dbReference type="GO" id="GO:0005975">
    <property type="term" value="P:carbohydrate metabolic process"/>
    <property type="evidence" value="ECO:0007669"/>
    <property type="project" value="InterPro"/>
</dbReference>
<dbReference type="AlphaFoldDB" id="A0A6C0KTM9"/>
<evidence type="ECO:0008006" key="4">
    <source>
        <dbReference type="Google" id="ProtNLM"/>
    </source>
</evidence>
<evidence type="ECO:0000313" key="3">
    <source>
        <dbReference type="EMBL" id="QHU20037.1"/>
    </source>
</evidence>
<proteinExistence type="predicted"/>
<evidence type="ECO:0000256" key="1">
    <source>
        <dbReference type="ARBA" id="ARBA00022676"/>
    </source>
</evidence>
<name>A0A6C0KTM9_9ZZZZ</name>
<accession>A0A6C0KTM9</accession>
<keyword evidence="2" id="KW-0808">Transferase</keyword>
<dbReference type="GO" id="GO:0016020">
    <property type="term" value="C:membrane"/>
    <property type="evidence" value="ECO:0007669"/>
    <property type="project" value="InterPro"/>
</dbReference>
<dbReference type="InterPro" id="IPR002516">
    <property type="entry name" value="Glyco_trans_11"/>
</dbReference>